<dbReference type="PANTHER" id="PTHR38658:SF1">
    <property type="entry name" value="OXPP CYCLE PROTEIN OPCA-RELATED"/>
    <property type="match status" value="1"/>
</dbReference>
<dbReference type="Pfam" id="PF20171">
    <property type="entry name" value="OpcA_G6PD_C"/>
    <property type="match status" value="1"/>
</dbReference>
<dbReference type="Proteomes" id="UP000028995">
    <property type="component" value="Unassembled WGS sequence"/>
</dbReference>
<proteinExistence type="predicted"/>
<gene>
    <name evidence="3" type="ORF">BcFMB_08155</name>
    <name evidence="4" type="ORF">BCHO_1604</name>
</gene>
<evidence type="ECO:0000259" key="1">
    <source>
        <dbReference type="Pfam" id="PF10128"/>
    </source>
</evidence>
<evidence type="ECO:0000313" key="5">
    <source>
        <dbReference type="Proteomes" id="UP000028995"/>
    </source>
</evidence>
<reference evidence="3 6" key="2">
    <citation type="submission" date="2016-11" db="EMBL/GenBank/DDBJ databases">
        <title>complete genome sequence of Bifidobacterium choerinum strain FMB-1.</title>
        <authorList>
            <person name="Park C.-S."/>
            <person name="Jung D.-H."/>
            <person name="Choi D.-S."/>
        </authorList>
    </citation>
    <scope>NUCLEOTIDE SEQUENCE [LARGE SCALE GENOMIC DNA]</scope>
    <source>
        <strain evidence="3 6">FMB-1</strain>
    </source>
</reference>
<dbReference type="EMBL" id="JGYU01000015">
    <property type="protein sequence ID" value="KFI54758.1"/>
    <property type="molecule type" value="Genomic_DNA"/>
</dbReference>
<dbReference type="RefSeq" id="WP_024541220.1">
    <property type="nucleotide sequence ID" value="NZ_CP018044.1"/>
</dbReference>
<dbReference type="AlphaFoldDB" id="A0A087A7K8"/>
<feature type="domain" description="Glucose-6-phosphate dehydrogenase assembly protein OpcA N-terminal" evidence="1">
    <location>
        <begin position="51"/>
        <end position="166"/>
    </location>
</feature>
<name>A0A087A7K8_9BIFI</name>
<dbReference type="STRING" id="35760.BCHO_1604"/>
<dbReference type="PANTHER" id="PTHR38658">
    <property type="entry name" value="OXPP CYCLE PROTEIN OPCA-RELATED"/>
    <property type="match status" value="1"/>
</dbReference>
<evidence type="ECO:0000313" key="3">
    <source>
        <dbReference type="EMBL" id="ATU20897.1"/>
    </source>
</evidence>
<accession>A0A087A7K8</accession>
<sequence length="326" mass="36253">MIITMRDTETNEISNKIDELHEERGEVALGRVLTLLIVTDEDHLENSLALANDASRDHPCRVIAIAPSSRRMGEPEEDRTYLDAEVRIGADAGAGEIIVLRPRGGLIHHLDTLVTPLLVPDAPIVAWWPTEAPANPSKDLVGAMAQSRITDAMRSVNPMRTIEDLRRNRSPKNVDMSWTRLTRWRALLAAMLDQPPHMRITAANVVGEADYLPKDLLAAWLAVSLDIPVSIETDDDATAICAVNLTREDGGVLSLVRCHDHDDIVTISVPEQSAQTIPLPMRSLGDCLSEELGRLYPDEIYARVITDGWRRIHPDGARDRLQEDMR</sequence>
<protein>
    <submittedName>
        <fullName evidence="3">OpcA protein</fullName>
    </submittedName>
    <submittedName>
        <fullName evidence="4">Oxppcycle protein</fullName>
    </submittedName>
</protein>
<dbReference type="InterPro" id="IPR046801">
    <property type="entry name" value="OpcA_G6PD_N"/>
</dbReference>
<keyword evidence="5" id="KW-1185">Reference proteome</keyword>
<dbReference type="Proteomes" id="UP000229907">
    <property type="component" value="Chromosome"/>
</dbReference>
<evidence type="ECO:0000313" key="4">
    <source>
        <dbReference type="EMBL" id="KFI54758.1"/>
    </source>
</evidence>
<dbReference type="KEGG" id="bcho:BcFMB_08155"/>
<dbReference type="InterPro" id="IPR046802">
    <property type="entry name" value="OpcA_G6PD_C"/>
</dbReference>
<dbReference type="OrthoDB" id="128564at2"/>
<dbReference type="InterPro" id="IPR004555">
    <property type="entry name" value="G6PDH_assembly_OpcA"/>
</dbReference>
<dbReference type="eggNOG" id="COG3429">
    <property type="taxonomic scope" value="Bacteria"/>
</dbReference>
<evidence type="ECO:0000259" key="2">
    <source>
        <dbReference type="Pfam" id="PF20171"/>
    </source>
</evidence>
<feature type="domain" description="Glucose-6-phosphate dehydrogenase assembly protein OpcA C-terminal" evidence="2">
    <location>
        <begin position="172"/>
        <end position="304"/>
    </location>
</feature>
<organism evidence="4 5">
    <name type="scientific">Bifidobacterium choerinum</name>
    <dbReference type="NCBI Taxonomy" id="35760"/>
    <lineage>
        <taxon>Bacteria</taxon>
        <taxon>Bacillati</taxon>
        <taxon>Actinomycetota</taxon>
        <taxon>Actinomycetes</taxon>
        <taxon>Bifidobacteriales</taxon>
        <taxon>Bifidobacteriaceae</taxon>
        <taxon>Bifidobacterium</taxon>
    </lineage>
</organism>
<evidence type="ECO:0000313" key="6">
    <source>
        <dbReference type="Proteomes" id="UP000229907"/>
    </source>
</evidence>
<reference evidence="4 5" key="1">
    <citation type="submission" date="2014-03" db="EMBL/GenBank/DDBJ databases">
        <title>Genomics of Bifidobacteria.</title>
        <authorList>
            <person name="Ventura M."/>
            <person name="Milani C."/>
            <person name="Lugli G.A."/>
        </authorList>
    </citation>
    <scope>NUCLEOTIDE SEQUENCE [LARGE SCALE GENOMIC DNA]</scope>
    <source>
        <strain evidence="4 5">LMG 10510</strain>
    </source>
</reference>
<dbReference type="Pfam" id="PF10128">
    <property type="entry name" value="OpcA_G6PD_assem"/>
    <property type="match status" value="1"/>
</dbReference>
<dbReference type="EMBL" id="CP018044">
    <property type="protein sequence ID" value="ATU20897.1"/>
    <property type="molecule type" value="Genomic_DNA"/>
</dbReference>